<evidence type="ECO:0000313" key="1">
    <source>
        <dbReference type="EMBL" id="WDE07922.1"/>
    </source>
</evidence>
<protein>
    <submittedName>
        <fullName evidence="1">Uncharacterized protein</fullName>
    </submittedName>
</protein>
<organism evidence="1 2">
    <name type="scientific">Thalassomonas viridans</name>
    <dbReference type="NCBI Taxonomy" id="137584"/>
    <lineage>
        <taxon>Bacteria</taxon>
        <taxon>Pseudomonadati</taxon>
        <taxon>Pseudomonadota</taxon>
        <taxon>Gammaproteobacteria</taxon>
        <taxon>Alteromonadales</taxon>
        <taxon>Colwelliaceae</taxon>
        <taxon>Thalassomonas</taxon>
    </lineage>
</organism>
<sequence length="58" mass="6515">MHLKNFWQSYPKNSGSSPEHVLSDIYKMTASYGYQQAVNQEIALDAIGKSMCCLQNST</sequence>
<reference evidence="1 2" key="2">
    <citation type="journal article" date="2022" name="Mar. Drugs">
        <title>Bioassay-Guided Fractionation Leads to the Detection of Cholic Acid Generated by the Rare Thalassomonas sp.</title>
        <authorList>
            <person name="Pheiffer F."/>
            <person name="Schneider Y.K."/>
            <person name="Hansen E.H."/>
            <person name="Andersen J.H."/>
            <person name="Isaksson J."/>
            <person name="Busche T."/>
            <person name="R C."/>
            <person name="Kalinowski J."/>
            <person name="Zyl L.V."/>
            <person name="Trindade M."/>
        </authorList>
    </citation>
    <scope>NUCLEOTIDE SEQUENCE [LARGE SCALE GENOMIC DNA]</scope>
    <source>
        <strain evidence="1 2">XOM25</strain>
    </source>
</reference>
<dbReference type="EMBL" id="CP059733">
    <property type="protein sequence ID" value="WDE07922.1"/>
    <property type="molecule type" value="Genomic_DNA"/>
</dbReference>
<reference evidence="1 2" key="1">
    <citation type="journal article" date="2015" name="Genome Announc.">
        <title>Draft Genome Sequences of Marine Isolates of Thalassomonas viridans and Thalassomonas actiniarum.</title>
        <authorList>
            <person name="Olonade I."/>
            <person name="van Zyl L.J."/>
            <person name="Trindade M."/>
        </authorList>
    </citation>
    <scope>NUCLEOTIDE SEQUENCE [LARGE SCALE GENOMIC DNA]</scope>
    <source>
        <strain evidence="1 2">XOM25</strain>
    </source>
</reference>
<keyword evidence="2" id="KW-1185">Reference proteome</keyword>
<dbReference type="KEGG" id="tvd:SG34_014145"/>
<dbReference type="AlphaFoldDB" id="A0AAE9ZAF1"/>
<dbReference type="Proteomes" id="UP000032352">
    <property type="component" value="Chromosome"/>
</dbReference>
<dbReference type="RefSeq" id="WP_161797863.1">
    <property type="nucleotide sequence ID" value="NZ_CP059733.1"/>
</dbReference>
<gene>
    <name evidence="1" type="ORF">SG34_014145</name>
</gene>
<proteinExistence type="predicted"/>
<name>A0AAE9ZAF1_9GAMM</name>
<evidence type="ECO:0000313" key="2">
    <source>
        <dbReference type="Proteomes" id="UP000032352"/>
    </source>
</evidence>
<accession>A0AAE9ZAF1</accession>